<dbReference type="EMBL" id="PEOG01000036">
    <property type="protein sequence ID" value="PIM52502.1"/>
    <property type="molecule type" value="Genomic_DNA"/>
</dbReference>
<dbReference type="GO" id="GO:0016787">
    <property type="term" value="F:hydrolase activity"/>
    <property type="evidence" value="ECO:0007669"/>
    <property type="project" value="InterPro"/>
</dbReference>
<organism evidence="2 3">
    <name type="scientific">Roseateles chitinivorans</name>
    <dbReference type="NCBI Taxonomy" id="2917965"/>
    <lineage>
        <taxon>Bacteria</taxon>
        <taxon>Pseudomonadati</taxon>
        <taxon>Pseudomonadota</taxon>
        <taxon>Betaproteobacteria</taxon>
        <taxon>Burkholderiales</taxon>
        <taxon>Sphaerotilaceae</taxon>
        <taxon>Roseateles</taxon>
    </lineage>
</organism>
<sequence>MTNSDSRADAAGLSPELADAIRDDIDTLAPGRGFSRRAFVGTAVGSGFAAAVLPVTAQTITTDVQGLDAGPVSIPVGDFKMPAYVAQPAGKKQAPVVLVVSEIFGVHEHIADVARRFAKLGYLAVAPDLFARQGDAKVYSDIAKLQTEIIQRTPDAQVLNDLDAAVAWAKGLGGNTARLGITGFCWGGRIVWLYAAHSRELKAGVAWYGRLQGQTNAMTPKHPIDVAAQLHAPVLGLYGAQDNGIPVATVAAMQEALKQGGPAAKASEFVVYPDAGHAFHADYRPSYRPDPAKDGWARCQAWFKQHGV</sequence>
<dbReference type="Pfam" id="PF01738">
    <property type="entry name" value="DLH"/>
    <property type="match status" value="1"/>
</dbReference>
<dbReference type="InterPro" id="IPR006311">
    <property type="entry name" value="TAT_signal"/>
</dbReference>
<dbReference type="RefSeq" id="WP_099862286.1">
    <property type="nucleotide sequence ID" value="NZ_PEOG01000036.1"/>
</dbReference>
<gene>
    <name evidence="2" type="ORF">CS062_14235</name>
</gene>
<dbReference type="Gene3D" id="3.40.50.1820">
    <property type="entry name" value="alpha/beta hydrolase"/>
    <property type="match status" value="1"/>
</dbReference>
<proteinExistence type="predicted"/>
<dbReference type="InterPro" id="IPR029058">
    <property type="entry name" value="AB_hydrolase_fold"/>
</dbReference>
<dbReference type="SUPFAM" id="SSF53474">
    <property type="entry name" value="alpha/beta-Hydrolases"/>
    <property type="match status" value="1"/>
</dbReference>
<dbReference type="PROSITE" id="PS51318">
    <property type="entry name" value="TAT"/>
    <property type="match status" value="1"/>
</dbReference>
<evidence type="ECO:0000313" key="2">
    <source>
        <dbReference type="EMBL" id="PIM52502.1"/>
    </source>
</evidence>
<evidence type="ECO:0000259" key="1">
    <source>
        <dbReference type="Pfam" id="PF01738"/>
    </source>
</evidence>
<name>A0A2G9C841_9BURK</name>
<dbReference type="Proteomes" id="UP000231501">
    <property type="component" value="Unassembled WGS sequence"/>
</dbReference>
<evidence type="ECO:0000313" key="3">
    <source>
        <dbReference type="Proteomes" id="UP000231501"/>
    </source>
</evidence>
<accession>A0A2G9C841</accession>
<dbReference type="OrthoDB" id="9787933at2"/>
<feature type="domain" description="Dienelactone hydrolase" evidence="1">
    <location>
        <begin position="81"/>
        <end position="306"/>
    </location>
</feature>
<keyword evidence="3" id="KW-1185">Reference proteome</keyword>
<comment type="caution">
    <text evidence="2">The sequence shown here is derived from an EMBL/GenBank/DDBJ whole genome shotgun (WGS) entry which is preliminary data.</text>
</comment>
<dbReference type="PANTHER" id="PTHR46623:SF6">
    <property type="entry name" value="ALPHA_BETA-HYDROLASES SUPERFAMILY PROTEIN"/>
    <property type="match status" value="1"/>
</dbReference>
<dbReference type="PANTHER" id="PTHR46623">
    <property type="entry name" value="CARBOXYMETHYLENEBUTENOLIDASE-RELATED"/>
    <property type="match status" value="1"/>
</dbReference>
<protein>
    <submittedName>
        <fullName evidence="2">Carboxymethylenebutenolidase</fullName>
    </submittedName>
</protein>
<dbReference type="InterPro" id="IPR002925">
    <property type="entry name" value="Dienelactn_hydro"/>
</dbReference>
<reference evidence="2 3" key="1">
    <citation type="submission" date="2017-11" db="EMBL/GenBank/DDBJ databases">
        <title>Draft genome sequence of Mitsuaria sp. HWN-4.</title>
        <authorList>
            <person name="Gundlapally S.R."/>
        </authorList>
    </citation>
    <scope>NUCLEOTIDE SEQUENCE [LARGE SCALE GENOMIC DNA]</scope>
    <source>
        <strain evidence="2 3">HWN-4</strain>
    </source>
</reference>
<dbReference type="InterPro" id="IPR051049">
    <property type="entry name" value="Dienelactone_hydrolase-like"/>
</dbReference>
<dbReference type="AlphaFoldDB" id="A0A2G9C841"/>